<comment type="caution">
    <text evidence="3">The sequence shown here is derived from an EMBL/GenBank/DDBJ whole genome shotgun (WGS) entry which is preliminary data.</text>
</comment>
<dbReference type="PROSITE" id="PS50075">
    <property type="entry name" value="CARRIER"/>
    <property type="match status" value="1"/>
</dbReference>
<dbReference type="InterPro" id="IPR036736">
    <property type="entry name" value="ACP-like_sf"/>
</dbReference>
<dbReference type="SUPFAM" id="SSF47336">
    <property type="entry name" value="ACP-like"/>
    <property type="match status" value="1"/>
</dbReference>
<dbReference type="Gene3D" id="1.10.1200.10">
    <property type="entry name" value="ACP-like"/>
    <property type="match status" value="1"/>
</dbReference>
<feature type="domain" description="Carrier" evidence="2">
    <location>
        <begin position="48"/>
        <end position="122"/>
    </location>
</feature>
<gene>
    <name evidence="3" type="ORF">E6W39_37100</name>
</gene>
<evidence type="ECO:0000259" key="2">
    <source>
        <dbReference type="PROSITE" id="PS50075"/>
    </source>
</evidence>
<evidence type="ECO:0000313" key="4">
    <source>
        <dbReference type="Proteomes" id="UP000319103"/>
    </source>
</evidence>
<reference evidence="3 4" key="1">
    <citation type="submission" date="2019-06" db="EMBL/GenBank/DDBJ databases">
        <title>Description of Kitasatospora acidophila sp. nov. isolated from pine grove soil, and reclassification of Streptomyces novaecaesareae to Kitasatospora novaeceasareae comb. nov.</title>
        <authorList>
            <person name="Kim M.J."/>
        </authorList>
    </citation>
    <scope>NUCLEOTIDE SEQUENCE [LARGE SCALE GENOMIC DNA]</scope>
    <source>
        <strain evidence="3 4">MMS16-CNU292</strain>
    </source>
</reference>
<dbReference type="Pfam" id="PF00550">
    <property type="entry name" value="PP-binding"/>
    <property type="match status" value="1"/>
</dbReference>
<dbReference type="OrthoDB" id="4409886at2"/>
<keyword evidence="4" id="KW-1185">Reference proteome</keyword>
<dbReference type="AlphaFoldDB" id="A0A540WCN9"/>
<feature type="region of interest" description="Disordered" evidence="1">
    <location>
        <begin position="1"/>
        <end position="48"/>
    </location>
</feature>
<protein>
    <submittedName>
        <fullName evidence="3">Acyl carrier protein</fullName>
    </submittedName>
</protein>
<organism evidence="3 4">
    <name type="scientific">Kitasatospora acidiphila</name>
    <dbReference type="NCBI Taxonomy" id="2567942"/>
    <lineage>
        <taxon>Bacteria</taxon>
        <taxon>Bacillati</taxon>
        <taxon>Actinomycetota</taxon>
        <taxon>Actinomycetes</taxon>
        <taxon>Kitasatosporales</taxon>
        <taxon>Streptomycetaceae</taxon>
        <taxon>Kitasatospora</taxon>
    </lineage>
</organism>
<accession>A0A540WCN9</accession>
<proteinExistence type="predicted"/>
<evidence type="ECO:0000313" key="3">
    <source>
        <dbReference type="EMBL" id="TQF06786.1"/>
    </source>
</evidence>
<dbReference type="EMBL" id="VIGB01000003">
    <property type="protein sequence ID" value="TQF06786.1"/>
    <property type="molecule type" value="Genomic_DNA"/>
</dbReference>
<sequence>MMLAPTRSHLQIAQRRPGVRRAVTARQSSPPNPPHTSPTANPGKEPAMDTITHLSELVGAVAEVPLAKVTPQSTLRELHVDSLARVDLAMRVQSAFGVPLDDGDLRPHHTVGDMAALIDTKLASAAR</sequence>
<evidence type="ECO:0000256" key="1">
    <source>
        <dbReference type="SAM" id="MobiDB-lite"/>
    </source>
</evidence>
<name>A0A540WCN9_9ACTN</name>
<dbReference type="Proteomes" id="UP000319103">
    <property type="component" value="Unassembled WGS sequence"/>
</dbReference>
<dbReference type="InterPro" id="IPR009081">
    <property type="entry name" value="PP-bd_ACP"/>
</dbReference>